<dbReference type="PROSITE" id="PS52016">
    <property type="entry name" value="TONB_DEPENDENT_REC_3"/>
    <property type="match status" value="1"/>
</dbReference>
<gene>
    <name evidence="5" type="ORF">SAMN04488090_2004</name>
</gene>
<dbReference type="InterPro" id="IPR023997">
    <property type="entry name" value="TonB-dep_OMP_SusC/RagA_CS"/>
</dbReference>
<dbReference type="GO" id="GO:0009279">
    <property type="term" value="C:cell outer membrane"/>
    <property type="evidence" value="ECO:0007669"/>
    <property type="project" value="UniProtKB-SubCell"/>
</dbReference>
<accession>A0A1G9NH87</accession>
<keyword evidence="2" id="KW-0813">Transport</keyword>
<feature type="domain" description="TonB-dependent receptor plug" evidence="4">
    <location>
        <begin position="250"/>
        <end position="352"/>
    </location>
</feature>
<dbReference type="NCBIfam" id="TIGR04056">
    <property type="entry name" value="OMP_RagA_SusC"/>
    <property type="match status" value="1"/>
</dbReference>
<evidence type="ECO:0000259" key="4">
    <source>
        <dbReference type="Pfam" id="PF07715"/>
    </source>
</evidence>
<organism evidence="5 6">
    <name type="scientific">Siphonobacter aquaeclarae</name>
    <dbReference type="NCBI Taxonomy" id="563176"/>
    <lineage>
        <taxon>Bacteria</taxon>
        <taxon>Pseudomonadati</taxon>
        <taxon>Bacteroidota</taxon>
        <taxon>Cytophagia</taxon>
        <taxon>Cytophagales</taxon>
        <taxon>Cytophagaceae</taxon>
        <taxon>Siphonobacter</taxon>
    </lineage>
</organism>
<protein>
    <submittedName>
        <fullName evidence="5">TonB-linked outer membrane protein, SusC/RagA family</fullName>
    </submittedName>
</protein>
<feature type="region of interest" description="Disordered" evidence="3">
    <location>
        <begin position="111"/>
        <end position="133"/>
    </location>
</feature>
<dbReference type="Gene3D" id="3.55.50.30">
    <property type="match status" value="1"/>
</dbReference>
<dbReference type="SUPFAM" id="SSF49464">
    <property type="entry name" value="Carboxypeptidase regulatory domain-like"/>
    <property type="match status" value="1"/>
</dbReference>
<dbReference type="GO" id="GO:0015344">
    <property type="term" value="F:siderophore uptake transmembrane transporter activity"/>
    <property type="evidence" value="ECO:0007669"/>
    <property type="project" value="TreeGrafter"/>
</dbReference>
<dbReference type="Gene3D" id="2.170.130.10">
    <property type="entry name" value="TonB-dependent receptor, plug domain"/>
    <property type="match status" value="1"/>
</dbReference>
<dbReference type="InterPro" id="IPR037066">
    <property type="entry name" value="Plug_dom_sf"/>
</dbReference>
<name>A0A1G9NH87_9BACT</name>
<proteinExistence type="inferred from homology"/>
<keyword evidence="2" id="KW-0812">Transmembrane</keyword>
<dbReference type="GO" id="GO:0044718">
    <property type="term" value="P:siderophore transmembrane transport"/>
    <property type="evidence" value="ECO:0007669"/>
    <property type="project" value="TreeGrafter"/>
</dbReference>
<feature type="compositionally biased region" description="Polar residues" evidence="3">
    <location>
        <begin position="118"/>
        <end position="128"/>
    </location>
</feature>
<evidence type="ECO:0000256" key="3">
    <source>
        <dbReference type="SAM" id="MobiDB-lite"/>
    </source>
</evidence>
<dbReference type="STRING" id="563176.SAMN04488090_2004"/>
<keyword evidence="2" id="KW-0472">Membrane</keyword>
<reference evidence="5 6" key="1">
    <citation type="submission" date="2016-10" db="EMBL/GenBank/DDBJ databases">
        <authorList>
            <person name="de Groot N.N."/>
        </authorList>
    </citation>
    <scope>NUCLEOTIDE SEQUENCE [LARGE SCALE GENOMIC DNA]</scope>
    <source>
        <strain evidence="5 6">DSM 21668</strain>
    </source>
</reference>
<sequence length="1159" mass="127542">MKKSLRFLLTTIVIGTTLPGHSQLLAVIGQKSPPLVVLGHSSKKSLKSALQDLKAYYKVDILYFDSVVEGYEVPANQPAFGKSVEKALTTILKPLGLEYKKSKTGSYVVTKPLKSGKKGQSTPVSQSALPEEPSVALEDVTSTSPGVTAIQTIVVSGRVADENGQGLPGVNVLLKGTTRGATTDERGEFRLEVPDKEAVLIFSYVGFRSQEQTVGNRTRVEVTLAADTKGLEEVVVTGYSSQKKSLLTGSVATVNVSEQMQQIPTTSAGNILAGRLAGVNITTPNGIPGTNPTISIRTGSSPNSQPVTYVIDGVIRGSGDFNNLSPNEIETVTVLKDAAATAVYGSRSAGGVIVVTTRRGKSGKPTVNYSFNTGVDTRTKNVALTSAVQAGELYNRINGTSDPAGWSWSQEEIDYYKKINNGWGYDQLNAVWRNPSTSQHNLSISGGSEKVRYFAGASYVKQNGFMKPLTYDKYNIRLNATVDATKDLSFFVGLGLSNNLQGNVTWEGPQSLYRKLLVWQPDQPVYTDSGKLLDYGWIANVGGTVNGDGGYDKVNFLKPQIVLNATYNIPFLKGLSAKAAYSKNYSYNREKTFQKNYLMNIMKRDGANKHIIHTDDASIIGTKMSSNIGKDYLQTNVDWGEDYQLDLQLNYENTFANMHHVQGLLVYEKAESKGSGVFAGRETFPVYTTDQWWAASSTRANDYGGGSTDFIIGRASYIGQLNYDYDGKYLATFSFRQDGSMNFAPDKRWGFFPAGALGWVISKEPFFSRASAIDQLKLRVSAGLTGNDAVGGWQWQESYKQGNSAYFGTDPRTATGITYGSVVNKNLTWEKALTYNAGADVTFLKNWTATLEYWNRKSYDILGQRTLSVPPTFSLSLPPENYGEIKAQGFDFSLGYSSSRKDFSYYANLTASYGWNKIIRQDYAQNAQPIDIPTGRSLAVIRGYQFDQIIRTQADLDRFNSAHQNYSYNGITPALGMMMYKDLSGPQGKPDGIIDTYDRVVIRANNFPVVYGLNLGGSWKGLSLDVMFNGNLNQVKSFQDLAGGVEWNRMYSGWYNNSWTPENPNATLPKRISANQSSTYNTASTYWYQNAGFLRLKYVNIGYTIPKSLYSKGLQSIKLYFSGTNLFNLTGFKYYDPEIGDGTSYPVMRSYNFGVNVTF</sequence>
<evidence type="ECO:0000313" key="5">
    <source>
        <dbReference type="EMBL" id="SDL85743.1"/>
    </source>
</evidence>
<dbReference type="PANTHER" id="PTHR30069">
    <property type="entry name" value="TONB-DEPENDENT OUTER MEMBRANE RECEPTOR"/>
    <property type="match status" value="1"/>
</dbReference>
<comment type="similarity">
    <text evidence="2">Belongs to the TonB-dependent receptor family.</text>
</comment>
<dbReference type="NCBIfam" id="TIGR04057">
    <property type="entry name" value="SusC_RagA_signa"/>
    <property type="match status" value="1"/>
</dbReference>
<dbReference type="Gene3D" id="2.60.40.1120">
    <property type="entry name" value="Carboxypeptidase-like, regulatory domain"/>
    <property type="match status" value="1"/>
</dbReference>
<dbReference type="AlphaFoldDB" id="A0A1G9NH87"/>
<evidence type="ECO:0000256" key="1">
    <source>
        <dbReference type="ARBA" id="ARBA00022729"/>
    </source>
</evidence>
<dbReference type="OrthoDB" id="9768177at2"/>
<dbReference type="Pfam" id="PF07715">
    <property type="entry name" value="Plug"/>
    <property type="match status" value="1"/>
</dbReference>
<dbReference type="InterPro" id="IPR008969">
    <property type="entry name" value="CarboxyPept-like_regulatory"/>
</dbReference>
<keyword evidence="1" id="KW-0732">Signal</keyword>
<dbReference type="InterPro" id="IPR023996">
    <property type="entry name" value="TonB-dep_OMP_SusC/RagA"/>
</dbReference>
<dbReference type="InterPro" id="IPR012910">
    <property type="entry name" value="Plug_dom"/>
</dbReference>
<dbReference type="EMBL" id="FNGS01000003">
    <property type="protein sequence ID" value="SDL85743.1"/>
    <property type="molecule type" value="Genomic_DNA"/>
</dbReference>
<dbReference type="RefSeq" id="WP_093201136.1">
    <property type="nucleotide sequence ID" value="NZ_FNGS01000003.1"/>
</dbReference>
<comment type="subcellular location">
    <subcellularLocation>
        <location evidence="2">Cell outer membrane</location>
        <topology evidence="2">Multi-pass membrane protein</topology>
    </subcellularLocation>
</comment>
<dbReference type="Pfam" id="PF13715">
    <property type="entry name" value="CarbopepD_reg_2"/>
    <property type="match status" value="1"/>
</dbReference>
<keyword evidence="2" id="KW-0998">Cell outer membrane</keyword>
<dbReference type="SUPFAM" id="SSF56935">
    <property type="entry name" value="Porins"/>
    <property type="match status" value="1"/>
</dbReference>
<dbReference type="PANTHER" id="PTHR30069:SF29">
    <property type="entry name" value="HEMOGLOBIN AND HEMOGLOBIN-HAPTOGLOBIN-BINDING PROTEIN 1-RELATED"/>
    <property type="match status" value="1"/>
</dbReference>
<keyword evidence="6" id="KW-1185">Reference proteome</keyword>
<keyword evidence="2" id="KW-1134">Transmembrane beta strand</keyword>
<dbReference type="Proteomes" id="UP000198901">
    <property type="component" value="Unassembled WGS sequence"/>
</dbReference>
<evidence type="ECO:0000256" key="2">
    <source>
        <dbReference type="PROSITE-ProRule" id="PRU01360"/>
    </source>
</evidence>
<evidence type="ECO:0000313" key="6">
    <source>
        <dbReference type="Proteomes" id="UP000198901"/>
    </source>
</evidence>
<dbReference type="InterPro" id="IPR039426">
    <property type="entry name" value="TonB-dep_rcpt-like"/>
</dbReference>